<dbReference type="InterPro" id="IPR050088">
    <property type="entry name" value="IspD/TarI_cytidylyltransf_bact"/>
</dbReference>
<dbReference type="EC" id="2.7.7.60" evidence="7"/>
<dbReference type="InterPro" id="IPR034683">
    <property type="entry name" value="IspD/TarI"/>
</dbReference>
<dbReference type="GO" id="GO:0050518">
    <property type="term" value="F:2-C-methyl-D-erythritol 4-phosphate cytidylyltransferase activity"/>
    <property type="evidence" value="ECO:0007669"/>
    <property type="project" value="UniProtKB-UniRule"/>
</dbReference>
<feature type="site" description="Positions MEP for the nucleophilic attack" evidence="7">
    <location>
        <position position="209"/>
    </location>
</feature>
<evidence type="ECO:0000256" key="6">
    <source>
        <dbReference type="ARBA" id="ARBA00023229"/>
    </source>
</evidence>
<dbReference type="NCBIfam" id="TIGR00453">
    <property type="entry name" value="ispD"/>
    <property type="match status" value="1"/>
</dbReference>
<dbReference type="PANTHER" id="PTHR32125">
    <property type="entry name" value="2-C-METHYL-D-ERYTHRITOL 4-PHOSPHATE CYTIDYLYLTRANSFERASE, CHLOROPLASTIC"/>
    <property type="match status" value="1"/>
</dbReference>
<dbReference type="FunFam" id="3.90.550.10:FF:000003">
    <property type="entry name" value="2-C-methyl-D-erythritol 4-phosphate cytidylyltransferase"/>
    <property type="match status" value="1"/>
</dbReference>
<dbReference type="SUPFAM" id="SSF53448">
    <property type="entry name" value="Nucleotide-diphospho-sugar transferases"/>
    <property type="match status" value="1"/>
</dbReference>
<dbReference type="OrthoDB" id="9806837at2"/>
<dbReference type="PROSITE" id="PS01295">
    <property type="entry name" value="ISPD"/>
    <property type="match status" value="1"/>
</dbReference>
<reference evidence="8 9" key="1">
    <citation type="submission" date="2015-12" db="EMBL/GenBank/DDBJ databases">
        <title>Draft genome of Thermovenabulum gondwanense isolated from a red thermophilic microbial mat colonisisng an outflow channel of a bore well.</title>
        <authorList>
            <person name="Patel B.K."/>
        </authorList>
    </citation>
    <scope>NUCLEOTIDE SEQUENCE [LARGE SCALE GENOMIC DNA]</scope>
    <source>
        <strain evidence="8 9">R270</strain>
    </source>
</reference>
<dbReference type="AlphaFoldDB" id="A0A162MUN3"/>
<gene>
    <name evidence="8" type="primary">tarI</name>
    <name evidence="7" type="synonym">ispD</name>
    <name evidence="8" type="ORF">ATZ99_06730</name>
</gene>
<comment type="pathway">
    <text evidence="2 7">Isoprenoid biosynthesis; isopentenyl diphosphate biosynthesis via DXP pathway; isopentenyl diphosphate from 1-deoxy-D-xylulose 5-phosphate: step 2/6.</text>
</comment>
<dbReference type="GO" id="GO:0019288">
    <property type="term" value="P:isopentenyl diphosphate biosynthetic process, methylerythritol 4-phosphate pathway"/>
    <property type="evidence" value="ECO:0007669"/>
    <property type="project" value="UniProtKB-UniRule"/>
</dbReference>
<keyword evidence="5 7" id="KW-0548">Nucleotidyltransferase</keyword>
<dbReference type="PANTHER" id="PTHR32125:SF4">
    <property type="entry name" value="2-C-METHYL-D-ERYTHRITOL 4-PHOSPHATE CYTIDYLYLTRANSFERASE, CHLOROPLASTIC"/>
    <property type="match status" value="1"/>
</dbReference>
<dbReference type="Proteomes" id="UP000075737">
    <property type="component" value="Unassembled WGS sequence"/>
</dbReference>
<feature type="site" description="Positions MEP for the nucleophilic attack" evidence="7">
    <location>
        <position position="153"/>
    </location>
</feature>
<evidence type="ECO:0000256" key="3">
    <source>
        <dbReference type="ARBA" id="ARBA00009789"/>
    </source>
</evidence>
<evidence type="ECO:0000256" key="1">
    <source>
        <dbReference type="ARBA" id="ARBA00001282"/>
    </source>
</evidence>
<name>A0A162MUN3_9FIRM</name>
<dbReference type="STRING" id="520767.ATZ99_06730"/>
<dbReference type="HAMAP" id="MF_00108">
    <property type="entry name" value="IspD"/>
    <property type="match status" value="1"/>
</dbReference>
<comment type="caution">
    <text evidence="8">The sequence shown here is derived from an EMBL/GenBank/DDBJ whole genome shotgun (WGS) entry which is preliminary data.</text>
</comment>
<feature type="site" description="Transition state stabilizer" evidence="7">
    <location>
        <position position="22"/>
    </location>
</feature>
<dbReference type="InterPro" id="IPR018294">
    <property type="entry name" value="ISPD_synthase_CS"/>
</dbReference>
<keyword evidence="6 7" id="KW-0414">Isoprene biosynthesis</keyword>
<dbReference type="RefSeq" id="WP_068747828.1">
    <property type="nucleotide sequence ID" value="NZ_LOHZ01000022.1"/>
</dbReference>
<comment type="catalytic activity">
    <reaction evidence="1 7">
        <text>2-C-methyl-D-erythritol 4-phosphate + CTP + H(+) = 4-CDP-2-C-methyl-D-erythritol + diphosphate</text>
        <dbReference type="Rhea" id="RHEA:13429"/>
        <dbReference type="ChEBI" id="CHEBI:15378"/>
        <dbReference type="ChEBI" id="CHEBI:33019"/>
        <dbReference type="ChEBI" id="CHEBI:37563"/>
        <dbReference type="ChEBI" id="CHEBI:57823"/>
        <dbReference type="ChEBI" id="CHEBI:58262"/>
        <dbReference type="EC" id="2.7.7.60"/>
    </reaction>
</comment>
<keyword evidence="4 7" id="KW-0808">Transferase</keyword>
<comment type="similarity">
    <text evidence="3 7">Belongs to the IspD/TarI cytidylyltransferase family. IspD subfamily.</text>
</comment>
<proteinExistence type="inferred from homology"/>
<dbReference type="InterPro" id="IPR029044">
    <property type="entry name" value="Nucleotide-diphossugar_trans"/>
</dbReference>
<dbReference type="Gene3D" id="3.90.550.10">
    <property type="entry name" value="Spore Coat Polysaccharide Biosynthesis Protein SpsA, Chain A"/>
    <property type="match status" value="1"/>
</dbReference>
<evidence type="ECO:0000256" key="7">
    <source>
        <dbReference type="HAMAP-Rule" id="MF_00108"/>
    </source>
</evidence>
<dbReference type="Pfam" id="PF01128">
    <property type="entry name" value="IspD"/>
    <property type="match status" value="1"/>
</dbReference>
<evidence type="ECO:0000256" key="5">
    <source>
        <dbReference type="ARBA" id="ARBA00022695"/>
    </source>
</evidence>
<keyword evidence="9" id="KW-1185">Reference proteome</keyword>
<organism evidence="8 9">
    <name type="scientific">Thermovenabulum gondwanense</name>
    <dbReference type="NCBI Taxonomy" id="520767"/>
    <lineage>
        <taxon>Bacteria</taxon>
        <taxon>Bacillati</taxon>
        <taxon>Bacillota</taxon>
        <taxon>Clostridia</taxon>
        <taxon>Thermosediminibacterales</taxon>
        <taxon>Thermosediminibacteraceae</taxon>
        <taxon>Thermovenabulum</taxon>
    </lineage>
</organism>
<dbReference type="InterPro" id="IPR001228">
    <property type="entry name" value="IspD"/>
</dbReference>
<dbReference type="UniPathway" id="UPA00056">
    <property type="reaction ID" value="UER00093"/>
</dbReference>
<evidence type="ECO:0000313" key="9">
    <source>
        <dbReference type="Proteomes" id="UP000075737"/>
    </source>
</evidence>
<evidence type="ECO:0000256" key="2">
    <source>
        <dbReference type="ARBA" id="ARBA00004787"/>
    </source>
</evidence>
<sequence>MYVSAVIAAGGKGKRMNSVKSKQYLPVKGFPILYYTLTVFETLREIDEIILVVGEQDLDFVRKDIILKYKFKKTRLIEGGLERQDSVYNGLRSCSPQTDIVVIHDGVRPFITHGIILESIEAAKLYKAAGVAVPVKDTIKIVEDGFIKATPDRRKLYAIQTPQTFMYEVILKAHEIARKEGFYGTDDAVLVERLGYKVKIIDGSYENIKITTPEDIIIAEAFLNLGFGEFKKR</sequence>
<dbReference type="EMBL" id="LOHZ01000022">
    <property type="protein sequence ID" value="KYO67387.1"/>
    <property type="molecule type" value="Genomic_DNA"/>
</dbReference>
<dbReference type="CDD" id="cd02516">
    <property type="entry name" value="CDP-ME_synthetase"/>
    <property type="match status" value="1"/>
</dbReference>
<evidence type="ECO:0000256" key="4">
    <source>
        <dbReference type="ARBA" id="ARBA00022679"/>
    </source>
</evidence>
<accession>A0A162MUN3</accession>
<dbReference type="PATRIC" id="fig|520767.4.peg.761"/>
<evidence type="ECO:0000313" key="8">
    <source>
        <dbReference type="EMBL" id="KYO67387.1"/>
    </source>
</evidence>
<comment type="function">
    <text evidence="7">Catalyzes the formation of 4-diphosphocytidyl-2-C-methyl-D-erythritol from CTP and 2-C-methyl-D-erythritol 4-phosphate (MEP).</text>
</comment>
<protein>
    <recommendedName>
        <fullName evidence="7">2-C-methyl-D-erythritol 4-phosphate cytidylyltransferase</fullName>
        <ecNumber evidence="7">2.7.7.60</ecNumber>
    </recommendedName>
    <alternativeName>
        <fullName evidence="7">4-diphosphocytidyl-2C-methyl-D-erythritol synthase</fullName>
    </alternativeName>
    <alternativeName>
        <fullName evidence="7">MEP cytidylyltransferase</fullName>
        <shortName evidence="7">MCT</shortName>
    </alternativeName>
</protein>
<feature type="site" description="Transition state stabilizer" evidence="7">
    <location>
        <position position="15"/>
    </location>
</feature>